<dbReference type="InterPro" id="IPR035472">
    <property type="entry name" value="RpiR-like_SIS"/>
</dbReference>
<keyword evidence="2" id="KW-0238">DNA-binding</keyword>
<keyword evidence="8" id="KW-1185">Reference proteome</keyword>
<dbReference type="Gene3D" id="1.10.10.10">
    <property type="entry name" value="Winged helix-like DNA-binding domain superfamily/Winged helix DNA-binding domain"/>
    <property type="match status" value="1"/>
</dbReference>
<dbReference type="Proteomes" id="UP001276902">
    <property type="component" value="Unassembled WGS sequence"/>
</dbReference>
<dbReference type="PANTHER" id="PTHR30514:SF1">
    <property type="entry name" value="HTH-TYPE TRANSCRIPTIONAL REGULATOR HEXR-RELATED"/>
    <property type="match status" value="1"/>
</dbReference>
<gene>
    <name evidence="7" type="ORF">DES51_12017</name>
    <name evidence="6" type="ORF">MQE39_10305</name>
</gene>
<dbReference type="GO" id="GO:0003700">
    <property type="term" value="F:DNA-binding transcription factor activity"/>
    <property type="evidence" value="ECO:0007669"/>
    <property type="project" value="InterPro"/>
</dbReference>
<comment type="caution">
    <text evidence="7">The sequence shown here is derived from an EMBL/GenBank/DDBJ whole genome shotgun (WGS) entry which is preliminary data.</text>
</comment>
<dbReference type="InterPro" id="IPR036388">
    <property type="entry name" value="WH-like_DNA-bd_sf"/>
</dbReference>
<dbReference type="Proteomes" id="UP000247612">
    <property type="component" value="Unassembled WGS sequence"/>
</dbReference>
<dbReference type="Pfam" id="PF01380">
    <property type="entry name" value="SIS"/>
    <property type="match status" value="1"/>
</dbReference>
<evidence type="ECO:0000313" key="8">
    <source>
        <dbReference type="Proteomes" id="UP000247612"/>
    </source>
</evidence>
<dbReference type="InterPro" id="IPR047640">
    <property type="entry name" value="RpiR-like"/>
</dbReference>
<dbReference type="GO" id="GO:0097367">
    <property type="term" value="F:carbohydrate derivative binding"/>
    <property type="evidence" value="ECO:0007669"/>
    <property type="project" value="InterPro"/>
</dbReference>
<name>A0A318KEB7_9FIRM</name>
<organism evidence="7 8">
    <name type="scientific">Dielma fastidiosa</name>
    <dbReference type="NCBI Taxonomy" id="1034346"/>
    <lineage>
        <taxon>Bacteria</taxon>
        <taxon>Bacillati</taxon>
        <taxon>Bacillota</taxon>
        <taxon>Erysipelotrichia</taxon>
        <taxon>Erysipelotrichales</taxon>
        <taxon>Erysipelotrichaceae</taxon>
        <taxon>Dielma</taxon>
    </lineage>
</organism>
<dbReference type="InterPro" id="IPR001347">
    <property type="entry name" value="SIS_dom"/>
</dbReference>
<dbReference type="SUPFAM" id="SSF46689">
    <property type="entry name" value="Homeodomain-like"/>
    <property type="match status" value="1"/>
</dbReference>
<keyword evidence="1" id="KW-0805">Transcription regulation</keyword>
<evidence type="ECO:0000313" key="6">
    <source>
        <dbReference type="EMBL" id="MDY5168506.1"/>
    </source>
</evidence>
<dbReference type="InterPro" id="IPR000281">
    <property type="entry name" value="HTH_RpiR"/>
</dbReference>
<accession>A0A318KEB7</accession>
<evidence type="ECO:0000256" key="3">
    <source>
        <dbReference type="ARBA" id="ARBA00023163"/>
    </source>
</evidence>
<dbReference type="InterPro" id="IPR046348">
    <property type="entry name" value="SIS_dom_sf"/>
</dbReference>
<feature type="domain" description="HTH rpiR-type" evidence="4">
    <location>
        <begin position="1"/>
        <end position="76"/>
    </location>
</feature>
<dbReference type="InterPro" id="IPR009057">
    <property type="entry name" value="Homeodomain-like_sf"/>
</dbReference>
<dbReference type="GO" id="GO:0003677">
    <property type="term" value="F:DNA binding"/>
    <property type="evidence" value="ECO:0007669"/>
    <property type="project" value="UniProtKB-KW"/>
</dbReference>
<dbReference type="GO" id="GO:1901135">
    <property type="term" value="P:carbohydrate derivative metabolic process"/>
    <property type="evidence" value="ECO:0007669"/>
    <property type="project" value="InterPro"/>
</dbReference>
<evidence type="ECO:0000259" key="5">
    <source>
        <dbReference type="PROSITE" id="PS51464"/>
    </source>
</evidence>
<dbReference type="AlphaFoldDB" id="A0A318KEB7"/>
<reference evidence="6" key="2">
    <citation type="submission" date="2022-03" db="EMBL/GenBank/DDBJ databases">
        <title>First case of bacteraemia caused by Dielma fastidiosa in a patient hospitalised with diverticulitis.</title>
        <authorList>
            <person name="Forman-Ankjaer B."/>
            <person name="Hvid-Jensen F."/>
            <person name="Kobel C.M."/>
            <person name="Greve T."/>
        </authorList>
    </citation>
    <scope>NUCLEOTIDE SEQUENCE</scope>
    <source>
        <strain evidence="6">AUH_DF_2021</strain>
    </source>
</reference>
<dbReference type="SUPFAM" id="SSF53697">
    <property type="entry name" value="SIS domain"/>
    <property type="match status" value="1"/>
</dbReference>
<feature type="domain" description="SIS" evidence="5">
    <location>
        <begin position="125"/>
        <end position="265"/>
    </location>
</feature>
<sequence>MSVLIKLRDFANLPEAEQEVKNFILKYPKRVLEMTTAEIAQETYTSSATVVRLCKRIGVGGFNKLKLLIAKENEVFDNMNLEILDTTTINKNDTEHEIIDKITNIDLKSIEETRVLVDIHQLHEVVELIRKAYILDFFGVGSSHVVALDATYKFMRVGKNIANYALYDRQYVQAVNADADHLGIIFSYSGETKEMVEIAKILRQKGIKVVAVTCSIGSSLSKASDYNLTVSSKETIFRSGAMSSRISSLYIVDLLYALYCRADYERAAEMINKTRIGG</sequence>
<dbReference type="RefSeq" id="WP_022938512.1">
    <property type="nucleotide sequence ID" value="NZ_BAABZA010000005.1"/>
</dbReference>
<dbReference type="OrthoDB" id="63027at2"/>
<evidence type="ECO:0000259" key="4">
    <source>
        <dbReference type="PROSITE" id="PS51071"/>
    </source>
</evidence>
<proteinExistence type="predicted"/>
<evidence type="ECO:0000256" key="1">
    <source>
        <dbReference type="ARBA" id="ARBA00023015"/>
    </source>
</evidence>
<dbReference type="PROSITE" id="PS51071">
    <property type="entry name" value="HTH_RPIR"/>
    <property type="match status" value="1"/>
</dbReference>
<evidence type="ECO:0000313" key="7">
    <source>
        <dbReference type="EMBL" id="PXX75114.1"/>
    </source>
</evidence>
<keyword evidence="3" id="KW-0804">Transcription</keyword>
<evidence type="ECO:0000256" key="2">
    <source>
        <dbReference type="ARBA" id="ARBA00023125"/>
    </source>
</evidence>
<protein>
    <submittedName>
        <fullName evidence="6 7">RpiR family transcriptional regulator</fullName>
    </submittedName>
</protein>
<dbReference type="STRING" id="1034346.GCA_000313565_02208"/>
<dbReference type="PANTHER" id="PTHR30514">
    <property type="entry name" value="GLUCOKINASE"/>
    <property type="match status" value="1"/>
</dbReference>
<dbReference type="Gene3D" id="3.40.50.10490">
    <property type="entry name" value="Glucose-6-phosphate isomerase like protein, domain 1"/>
    <property type="match status" value="1"/>
</dbReference>
<dbReference type="EMBL" id="JALDAW010000014">
    <property type="protein sequence ID" value="MDY5168506.1"/>
    <property type="molecule type" value="Genomic_DNA"/>
</dbReference>
<dbReference type="Pfam" id="PF01418">
    <property type="entry name" value="HTH_6"/>
    <property type="match status" value="1"/>
</dbReference>
<dbReference type="EMBL" id="QJKH01000020">
    <property type="protein sequence ID" value="PXX75114.1"/>
    <property type="molecule type" value="Genomic_DNA"/>
</dbReference>
<reference evidence="7 8" key="1">
    <citation type="submission" date="2018-05" db="EMBL/GenBank/DDBJ databases">
        <title>Genomic Encyclopedia of Type Strains, Phase IV (KMG-IV): sequencing the most valuable type-strain genomes for metagenomic binning, comparative biology and taxonomic classification.</title>
        <authorList>
            <person name="Goeker M."/>
        </authorList>
    </citation>
    <scope>NUCLEOTIDE SEQUENCE [LARGE SCALE GENOMIC DNA]</scope>
    <source>
        <strain evidence="7 8">JC118</strain>
    </source>
</reference>
<dbReference type="PROSITE" id="PS51464">
    <property type="entry name" value="SIS"/>
    <property type="match status" value="1"/>
</dbReference>
<dbReference type="CDD" id="cd05013">
    <property type="entry name" value="SIS_RpiR"/>
    <property type="match status" value="1"/>
</dbReference>